<dbReference type="GO" id="GO:0000977">
    <property type="term" value="F:RNA polymerase II transcription regulatory region sequence-specific DNA binding"/>
    <property type="evidence" value="ECO:0007669"/>
    <property type="project" value="TreeGrafter"/>
</dbReference>
<dbReference type="GO" id="GO:0005634">
    <property type="term" value="C:nucleus"/>
    <property type="evidence" value="ECO:0007669"/>
    <property type="project" value="UniProtKB-SubCell"/>
</dbReference>
<evidence type="ECO:0000313" key="8">
    <source>
        <dbReference type="EMBL" id="KYN31281.1"/>
    </source>
</evidence>
<dbReference type="AlphaFoldDB" id="A0A195ESZ6"/>
<keyword evidence="4" id="KW-0804">Transcription</keyword>
<evidence type="ECO:0000259" key="7">
    <source>
        <dbReference type="PROSITE" id="PS50888"/>
    </source>
</evidence>
<feature type="region of interest" description="Disordered" evidence="6">
    <location>
        <begin position="251"/>
        <end position="270"/>
    </location>
</feature>
<dbReference type="PROSITE" id="PS50888">
    <property type="entry name" value="BHLH"/>
    <property type="match status" value="1"/>
</dbReference>
<keyword evidence="9" id="KW-1185">Reference proteome</keyword>
<comment type="subcellular location">
    <subcellularLocation>
        <location evidence="1">Nucleus</location>
    </subcellularLocation>
</comment>
<accession>A0A195ESZ6</accession>
<keyword evidence="5" id="KW-0539">Nucleus</keyword>
<dbReference type="GO" id="GO:0000981">
    <property type="term" value="F:DNA-binding transcription factor activity, RNA polymerase II-specific"/>
    <property type="evidence" value="ECO:0007669"/>
    <property type="project" value="TreeGrafter"/>
</dbReference>
<evidence type="ECO:0000256" key="2">
    <source>
        <dbReference type="ARBA" id="ARBA00023015"/>
    </source>
</evidence>
<sequence>MISGVCGSIVAGVIACLASTSNQSGLPARAAGDIIEIGDGDPEKLFLVLSLFSLELLKKEEREERKKTRKDVPGGYECRNVPADWIEQHLGKRDEANETLIMPRKRRASTSSLEEYPSEEKYMKDDMDSRAPRNAANARERARMRILSKAFCRLKTTLPWIPADSKLSKLDTLRLAATYIAHLRAVLQDDGETHTETTKSLSLALSWPFAIQSNNTTTLMNNSCNVSSSTSSSCNQYRGQQVTHDIQNFHHSGHQGVSTRHNQEQQLSYY</sequence>
<dbReference type="STRING" id="34720.A0A195ESZ6"/>
<protein>
    <submittedName>
        <fullName evidence="8">Transcription factor 21</fullName>
    </submittedName>
</protein>
<dbReference type="PANTHER" id="PTHR23349">
    <property type="entry name" value="BASIC HELIX-LOOP-HELIX TRANSCRIPTION FACTOR, TWIST"/>
    <property type="match status" value="1"/>
</dbReference>
<dbReference type="InterPro" id="IPR050283">
    <property type="entry name" value="E-box_TF_Regulators"/>
</dbReference>
<dbReference type="GO" id="GO:0046983">
    <property type="term" value="F:protein dimerization activity"/>
    <property type="evidence" value="ECO:0007669"/>
    <property type="project" value="InterPro"/>
</dbReference>
<dbReference type="InterPro" id="IPR011598">
    <property type="entry name" value="bHLH_dom"/>
</dbReference>
<keyword evidence="2" id="KW-0805">Transcription regulation</keyword>
<dbReference type="SUPFAM" id="SSF47459">
    <property type="entry name" value="HLH, helix-loop-helix DNA-binding domain"/>
    <property type="match status" value="1"/>
</dbReference>
<dbReference type="InterPro" id="IPR036638">
    <property type="entry name" value="HLH_DNA-bd_sf"/>
</dbReference>
<feature type="region of interest" description="Disordered" evidence="6">
    <location>
        <begin position="106"/>
        <end position="131"/>
    </location>
</feature>
<organism evidence="8 9">
    <name type="scientific">Trachymyrmex septentrionalis</name>
    <dbReference type="NCBI Taxonomy" id="34720"/>
    <lineage>
        <taxon>Eukaryota</taxon>
        <taxon>Metazoa</taxon>
        <taxon>Ecdysozoa</taxon>
        <taxon>Arthropoda</taxon>
        <taxon>Hexapoda</taxon>
        <taxon>Insecta</taxon>
        <taxon>Pterygota</taxon>
        <taxon>Neoptera</taxon>
        <taxon>Endopterygota</taxon>
        <taxon>Hymenoptera</taxon>
        <taxon>Apocrita</taxon>
        <taxon>Aculeata</taxon>
        <taxon>Formicoidea</taxon>
        <taxon>Formicidae</taxon>
        <taxon>Myrmicinae</taxon>
        <taxon>Trachymyrmex</taxon>
    </lineage>
</organism>
<evidence type="ECO:0000256" key="1">
    <source>
        <dbReference type="ARBA" id="ARBA00004123"/>
    </source>
</evidence>
<dbReference type="CDD" id="cd11423">
    <property type="entry name" value="bHLH_TS_musculin_like"/>
    <property type="match status" value="1"/>
</dbReference>
<dbReference type="PANTHER" id="PTHR23349:SF72">
    <property type="entry name" value="HLH54F"/>
    <property type="match status" value="1"/>
</dbReference>
<reference evidence="8 9" key="1">
    <citation type="submission" date="2016-03" db="EMBL/GenBank/DDBJ databases">
        <title>Trachymyrmex septentrionalis WGS genome.</title>
        <authorList>
            <person name="Nygaard S."/>
            <person name="Hu H."/>
            <person name="Boomsma J."/>
            <person name="Zhang G."/>
        </authorList>
    </citation>
    <scope>NUCLEOTIDE SEQUENCE [LARGE SCALE GENOMIC DNA]</scope>
    <source>
        <strain evidence="8">Tsep2-gDNA-1</strain>
        <tissue evidence="8">Whole body</tissue>
    </source>
</reference>
<feature type="compositionally biased region" description="Basic and acidic residues" evidence="6">
    <location>
        <begin position="118"/>
        <end position="131"/>
    </location>
</feature>
<name>A0A195ESZ6_9HYME</name>
<feature type="domain" description="BHLH" evidence="7">
    <location>
        <begin position="131"/>
        <end position="183"/>
    </location>
</feature>
<dbReference type="EMBL" id="KQ981979">
    <property type="protein sequence ID" value="KYN31281.1"/>
    <property type="molecule type" value="Genomic_DNA"/>
</dbReference>
<proteinExistence type="predicted"/>
<dbReference type="Gene3D" id="4.10.280.10">
    <property type="entry name" value="Helix-loop-helix DNA-binding domain"/>
    <property type="match status" value="1"/>
</dbReference>
<evidence type="ECO:0000256" key="3">
    <source>
        <dbReference type="ARBA" id="ARBA00023125"/>
    </source>
</evidence>
<evidence type="ECO:0000256" key="6">
    <source>
        <dbReference type="SAM" id="MobiDB-lite"/>
    </source>
</evidence>
<dbReference type="FunFam" id="4.10.280.10:FF:000010">
    <property type="entry name" value="Scleraxis bHLH transcription factor"/>
    <property type="match status" value="1"/>
</dbReference>
<evidence type="ECO:0000256" key="5">
    <source>
        <dbReference type="ARBA" id="ARBA00023242"/>
    </source>
</evidence>
<evidence type="ECO:0000313" key="9">
    <source>
        <dbReference type="Proteomes" id="UP000078541"/>
    </source>
</evidence>
<gene>
    <name evidence="8" type="ORF">ALC56_14162</name>
</gene>
<dbReference type="Pfam" id="PF00010">
    <property type="entry name" value="HLH"/>
    <property type="match status" value="1"/>
</dbReference>
<dbReference type="SMART" id="SM00353">
    <property type="entry name" value="HLH"/>
    <property type="match status" value="1"/>
</dbReference>
<evidence type="ECO:0000256" key="4">
    <source>
        <dbReference type="ARBA" id="ARBA00023163"/>
    </source>
</evidence>
<dbReference type="Proteomes" id="UP000078541">
    <property type="component" value="Unassembled WGS sequence"/>
</dbReference>
<dbReference type="GO" id="GO:0032502">
    <property type="term" value="P:developmental process"/>
    <property type="evidence" value="ECO:0007669"/>
    <property type="project" value="TreeGrafter"/>
</dbReference>
<keyword evidence="3" id="KW-0238">DNA-binding</keyword>